<dbReference type="NCBIfam" id="TIGR01443">
    <property type="entry name" value="intein_Cterm"/>
    <property type="match status" value="1"/>
</dbReference>
<dbReference type="Proteomes" id="UP000827138">
    <property type="component" value="Chromosome"/>
</dbReference>
<evidence type="ECO:0000313" key="1">
    <source>
        <dbReference type="EMBL" id="QYX81017.1"/>
    </source>
</evidence>
<evidence type="ECO:0000313" key="2">
    <source>
        <dbReference type="Proteomes" id="UP000827138"/>
    </source>
</evidence>
<sequence length="274" mass="29057">MADGSTKAIEDIEIGDKVTASDVETDDTQARTVTRTIEGDGTKHLVTLTIDTDGRAGDETSTITATENHPFWLPDLARWVDAGDLKRGQWLSTGSGSWVQITAVKARKAQATVHNLTVAGLHTFYVLAGATSVLAHNCDEAGLAAAERAGNHFAYPGGATGALRSDELGWFADPLSSGGRNIHPGIAGNPAPGTKAGYAHHLEAQAAALMRQNPGMRNSTLYINFRDPNAAREVCWACNGTLEDMLPTGASLTVVFRQLDGSIFRSRPYIGNAN</sequence>
<reference evidence="1 2" key="1">
    <citation type="submission" date="2021-08" db="EMBL/GenBank/DDBJ databases">
        <authorList>
            <person name="Ping M."/>
        </authorList>
    </citation>
    <scope>NUCLEOTIDE SEQUENCE [LARGE SCALE GENOMIC DNA]</scope>
    <source>
        <strain evidence="1 2">MG28</strain>
    </source>
</reference>
<dbReference type="SUPFAM" id="SSF51294">
    <property type="entry name" value="Hedgehog/intein (Hint) domain"/>
    <property type="match status" value="1"/>
</dbReference>
<dbReference type="Gene3D" id="2.170.16.10">
    <property type="entry name" value="Hedgehog/Intein (Hint) domain"/>
    <property type="match status" value="1"/>
</dbReference>
<evidence type="ECO:0008006" key="3">
    <source>
        <dbReference type="Google" id="ProtNLM"/>
    </source>
</evidence>
<accession>A0ABX8Y0H0</accession>
<gene>
    <name evidence="1" type="ORF">K1J60_34750</name>
</gene>
<dbReference type="CDD" id="cd00081">
    <property type="entry name" value="Hint"/>
    <property type="match status" value="1"/>
</dbReference>
<protein>
    <recommendedName>
        <fullName evidence="3">Intein C-terminal splicing domain-containing protein</fullName>
    </recommendedName>
</protein>
<dbReference type="InterPro" id="IPR036844">
    <property type="entry name" value="Hint_dom_sf"/>
</dbReference>
<dbReference type="EMBL" id="CP080647">
    <property type="protein sequence ID" value="QYX81017.1"/>
    <property type="molecule type" value="Genomic_DNA"/>
</dbReference>
<dbReference type="InterPro" id="IPR030934">
    <property type="entry name" value="Intein_C"/>
</dbReference>
<keyword evidence="2" id="KW-1185">Reference proteome</keyword>
<dbReference type="InterPro" id="IPR032724">
    <property type="entry name" value="SCP1.201-like"/>
</dbReference>
<organism evidence="1 2">
    <name type="scientific">Streptomyces akebiae</name>
    <dbReference type="NCBI Taxonomy" id="2865673"/>
    <lineage>
        <taxon>Bacteria</taxon>
        <taxon>Bacillati</taxon>
        <taxon>Actinomycetota</taxon>
        <taxon>Actinomycetes</taxon>
        <taxon>Kitasatosporales</taxon>
        <taxon>Streptomycetaceae</taxon>
        <taxon>Streptomyces</taxon>
    </lineage>
</organism>
<dbReference type="PROSITE" id="PS50818">
    <property type="entry name" value="INTEIN_C_TER"/>
    <property type="match status" value="1"/>
</dbReference>
<name>A0ABX8Y0H0_9ACTN</name>
<dbReference type="Pfam" id="PF07591">
    <property type="entry name" value="PT-HINT"/>
    <property type="match status" value="1"/>
</dbReference>
<dbReference type="RefSeq" id="WP_220649672.1">
    <property type="nucleotide sequence ID" value="NZ_CP080647.1"/>
</dbReference>
<proteinExistence type="predicted"/>
<dbReference type="Pfam" id="PF14428">
    <property type="entry name" value="DddA-like"/>
    <property type="match status" value="1"/>
</dbReference>